<proteinExistence type="inferred from homology"/>
<evidence type="ECO:0000256" key="4">
    <source>
        <dbReference type="ARBA" id="ARBA00022807"/>
    </source>
</evidence>
<comment type="similarity">
    <text evidence="1">Belongs to the peptidase C40 family.</text>
</comment>
<evidence type="ECO:0000259" key="6">
    <source>
        <dbReference type="PROSITE" id="PS51935"/>
    </source>
</evidence>
<gene>
    <name evidence="7" type="ORF">PCON_05488</name>
</gene>
<dbReference type="Pfam" id="PF00877">
    <property type="entry name" value="NLPC_P60"/>
    <property type="match status" value="1"/>
</dbReference>
<sequence>MQIFTFIFAAFPVLALAAIGDTCTHSLGTGTCKLTTSCAGYTVSGACPNDPSNVKCCTIKSCSTSAGTGTCKNTSTACSGTYYSGACPGDSSIQCCVAGSTPPPSGNTGAAVLAAAKTQTGVPYSWGGGNCNGKSLGIEQGANTVGFDCSGLTQYAVCQATGKSVVIPRTTRGQYAVGKRIPLAQRQIGDLIYYATGGDCSCSNGYCAALYHTAIWAGNNQMFEAQKTGTTLGLHTYRTGTDICPYVIRHW</sequence>
<evidence type="ECO:0000313" key="7">
    <source>
        <dbReference type="EMBL" id="CCX05901.1"/>
    </source>
</evidence>
<dbReference type="EMBL" id="HF935275">
    <property type="protein sequence ID" value="CCX05901.1"/>
    <property type="molecule type" value="Genomic_DNA"/>
</dbReference>
<keyword evidence="3" id="KW-0378">Hydrolase</keyword>
<dbReference type="InterPro" id="IPR000064">
    <property type="entry name" value="NLP_P60_dom"/>
</dbReference>
<dbReference type="OrthoDB" id="2251794at2759"/>
<dbReference type="PANTHER" id="PTHR47359">
    <property type="entry name" value="PEPTIDOGLYCAN DL-ENDOPEPTIDASE CWLO"/>
    <property type="match status" value="1"/>
</dbReference>
<feature type="chain" id="PRO_5004651154" evidence="5">
    <location>
        <begin position="18"/>
        <end position="251"/>
    </location>
</feature>
<dbReference type="AlphaFoldDB" id="U4KX77"/>
<dbReference type="GO" id="GO:0008234">
    <property type="term" value="F:cysteine-type peptidase activity"/>
    <property type="evidence" value="ECO:0007669"/>
    <property type="project" value="UniProtKB-KW"/>
</dbReference>
<organism evidence="7 8">
    <name type="scientific">Pyronema omphalodes (strain CBS 100304)</name>
    <name type="common">Pyronema confluens</name>
    <dbReference type="NCBI Taxonomy" id="1076935"/>
    <lineage>
        <taxon>Eukaryota</taxon>
        <taxon>Fungi</taxon>
        <taxon>Dikarya</taxon>
        <taxon>Ascomycota</taxon>
        <taxon>Pezizomycotina</taxon>
        <taxon>Pezizomycetes</taxon>
        <taxon>Pezizales</taxon>
        <taxon>Pyronemataceae</taxon>
        <taxon>Pyronema</taxon>
    </lineage>
</organism>
<protein>
    <submittedName>
        <fullName evidence="7">Similar to Peptidoglycan endopeptidase RipB acc. no. O53169</fullName>
    </submittedName>
</protein>
<feature type="domain" description="NlpC/P60" evidence="6">
    <location>
        <begin position="106"/>
        <end position="251"/>
    </location>
</feature>
<dbReference type="InterPro" id="IPR038765">
    <property type="entry name" value="Papain-like_cys_pep_sf"/>
</dbReference>
<dbReference type="Proteomes" id="UP000018144">
    <property type="component" value="Unassembled WGS sequence"/>
</dbReference>
<dbReference type="PROSITE" id="PS51935">
    <property type="entry name" value="NLPC_P60"/>
    <property type="match status" value="1"/>
</dbReference>
<evidence type="ECO:0000256" key="5">
    <source>
        <dbReference type="SAM" id="SignalP"/>
    </source>
</evidence>
<dbReference type="GO" id="GO:0006508">
    <property type="term" value="P:proteolysis"/>
    <property type="evidence" value="ECO:0007669"/>
    <property type="project" value="UniProtKB-KW"/>
</dbReference>
<dbReference type="Gene3D" id="3.90.1720.10">
    <property type="entry name" value="endopeptidase domain like (from Nostoc punctiforme)"/>
    <property type="match status" value="1"/>
</dbReference>
<keyword evidence="8" id="KW-1185">Reference proteome</keyword>
<dbReference type="SUPFAM" id="SSF54001">
    <property type="entry name" value="Cysteine proteinases"/>
    <property type="match status" value="1"/>
</dbReference>
<reference evidence="7 8" key="1">
    <citation type="journal article" date="2013" name="PLoS Genet.">
        <title>The genome and development-dependent transcriptomes of Pyronema confluens: a window into fungal evolution.</title>
        <authorList>
            <person name="Traeger S."/>
            <person name="Altegoer F."/>
            <person name="Freitag M."/>
            <person name="Gabaldon T."/>
            <person name="Kempken F."/>
            <person name="Kumar A."/>
            <person name="Marcet-Houben M."/>
            <person name="Poggeler S."/>
            <person name="Stajich J.E."/>
            <person name="Nowrousian M."/>
        </authorList>
    </citation>
    <scope>NUCLEOTIDE SEQUENCE [LARGE SCALE GENOMIC DNA]</scope>
    <source>
        <strain evidence="8">CBS 100304</strain>
        <tissue evidence="7">Vegetative mycelium</tissue>
    </source>
</reference>
<feature type="signal peptide" evidence="5">
    <location>
        <begin position="1"/>
        <end position="17"/>
    </location>
</feature>
<dbReference type="InterPro" id="IPR051794">
    <property type="entry name" value="PG_Endopeptidase_C40"/>
</dbReference>
<accession>U4KX77</accession>
<dbReference type="OMA" id="CCIKRED"/>
<dbReference type="eggNOG" id="ENOG502SBVQ">
    <property type="taxonomic scope" value="Eukaryota"/>
</dbReference>
<keyword evidence="2" id="KW-0645">Protease</keyword>
<evidence type="ECO:0000313" key="8">
    <source>
        <dbReference type="Proteomes" id="UP000018144"/>
    </source>
</evidence>
<keyword evidence="4" id="KW-0788">Thiol protease</keyword>
<evidence type="ECO:0000256" key="1">
    <source>
        <dbReference type="ARBA" id="ARBA00007074"/>
    </source>
</evidence>
<dbReference type="PANTHER" id="PTHR47359:SF3">
    <property type="entry name" value="NLP_P60 DOMAIN-CONTAINING PROTEIN-RELATED"/>
    <property type="match status" value="1"/>
</dbReference>
<keyword evidence="5" id="KW-0732">Signal</keyword>
<evidence type="ECO:0000256" key="2">
    <source>
        <dbReference type="ARBA" id="ARBA00022670"/>
    </source>
</evidence>
<dbReference type="STRING" id="1076935.U4KX77"/>
<name>U4KX77_PYROM</name>
<evidence type="ECO:0000256" key="3">
    <source>
        <dbReference type="ARBA" id="ARBA00022801"/>
    </source>
</evidence>